<dbReference type="EC" id="2.7.13.3" evidence="2"/>
<keyword evidence="5" id="KW-0418">Kinase</keyword>
<dbReference type="SUPFAM" id="SSF55874">
    <property type="entry name" value="ATPase domain of HSP90 chaperone/DNA topoisomerase II/histidine kinase"/>
    <property type="match status" value="1"/>
</dbReference>
<dbReference type="GO" id="GO:0004721">
    <property type="term" value="F:phosphoprotein phosphatase activity"/>
    <property type="evidence" value="ECO:0007669"/>
    <property type="project" value="TreeGrafter"/>
</dbReference>
<evidence type="ECO:0000256" key="3">
    <source>
        <dbReference type="ARBA" id="ARBA00022553"/>
    </source>
</evidence>
<dbReference type="GO" id="GO:0005886">
    <property type="term" value="C:plasma membrane"/>
    <property type="evidence" value="ECO:0007669"/>
    <property type="project" value="TreeGrafter"/>
</dbReference>
<proteinExistence type="predicted"/>
<dbReference type="GO" id="GO:0000155">
    <property type="term" value="F:phosphorelay sensor kinase activity"/>
    <property type="evidence" value="ECO:0007669"/>
    <property type="project" value="TreeGrafter"/>
</dbReference>
<keyword evidence="4" id="KW-0808">Transferase</keyword>
<comment type="caution">
    <text evidence="7">The sequence shown here is derived from an EMBL/GenBank/DDBJ whole genome shotgun (WGS) entry which is preliminary data.</text>
</comment>
<dbReference type="PANTHER" id="PTHR45453:SF1">
    <property type="entry name" value="PHOSPHATE REGULON SENSOR PROTEIN PHOR"/>
    <property type="match status" value="1"/>
</dbReference>
<dbReference type="RefSeq" id="WP_081154742.1">
    <property type="nucleotide sequence ID" value="NZ_LVYD01000079.1"/>
</dbReference>
<evidence type="ECO:0000256" key="4">
    <source>
        <dbReference type="ARBA" id="ARBA00022679"/>
    </source>
</evidence>
<evidence type="ECO:0000256" key="1">
    <source>
        <dbReference type="ARBA" id="ARBA00000085"/>
    </source>
</evidence>
<gene>
    <name evidence="7" type="ORF">A3860_37635</name>
</gene>
<reference evidence="7 8" key="1">
    <citation type="submission" date="2016-03" db="EMBL/GenBank/DDBJ databases">
        <title>Niastella vici sp. nov., isolated from farmland soil.</title>
        <authorList>
            <person name="Chen L."/>
            <person name="Wang D."/>
            <person name="Yang S."/>
            <person name="Wang G."/>
        </authorList>
    </citation>
    <scope>NUCLEOTIDE SEQUENCE [LARGE SCALE GENOMIC DNA]</scope>
    <source>
        <strain evidence="7 8">DJ57</strain>
    </source>
</reference>
<dbReference type="GO" id="GO:0016036">
    <property type="term" value="P:cellular response to phosphate starvation"/>
    <property type="evidence" value="ECO:0007669"/>
    <property type="project" value="TreeGrafter"/>
</dbReference>
<evidence type="ECO:0000313" key="7">
    <source>
        <dbReference type="EMBL" id="OQP59473.1"/>
    </source>
</evidence>
<dbReference type="AlphaFoldDB" id="A0A1V9FMA1"/>
<keyword evidence="3" id="KW-0597">Phosphoprotein</keyword>
<evidence type="ECO:0000256" key="6">
    <source>
        <dbReference type="ARBA" id="ARBA00023012"/>
    </source>
</evidence>
<protein>
    <recommendedName>
        <fullName evidence="2">histidine kinase</fullName>
        <ecNumber evidence="2">2.7.13.3</ecNumber>
    </recommendedName>
</protein>
<keyword evidence="8" id="KW-1185">Reference proteome</keyword>
<dbReference type="Proteomes" id="UP000192796">
    <property type="component" value="Unassembled WGS sequence"/>
</dbReference>
<dbReference type="EMBL" id="LVYD01000079">
    <property type="protein sequence ID" value="OQP59473.1"/>
    <property type="molecule type" value="Genomic_DNA"/>
</dbReference>
<comment type="catalytic activity">
    <reaction evidence="1">
        <text>ATP + protein L-histidine = ADP + protein N-phospho-L-histidine.</text>
        <dbReference type="EC" id="2.7.13.3"/>
    </reaction>
</comment>
<dbReference type="PANTHER" id="PTHR45453">
    <property type="entry name" value="PHOSPHATE REGULON SENSOR PROTEIN PHOR"/>
    <property type="match status" value="1"/>
</dbReference>
<dbReference type="OrthoDB" id="670734at2"/>
<name>A0A1V9FMA1_9BACT</name>
<dbReference type="InterPro" id="IPR050351">
    <property type="entry name" value="BphY/WalK/GraS-like"/>
</dbReference>
<dbReference type="InterPro" id="IPR036890">
    <property type="entry name" value="HATPase_C_sf"/>
</dbReference>
<evidence type="ECO:0000313" key="8">
    <source>
        <dbReference type="Proteomes" id="UP000192796"/>
    </source>
</evidence>
<evidence type="ECO:0000256" key="5">
    <source>
        <dbReference type="ARBA" id="ARBA00022777"/>
    </source>
</evidence>
<evidence type="ECO:0000256" key="2">
    <source>
        <dbReference type="ARBA" id="ARBA00012438"/>
    </source>
</evidence>
<dbReference type="STRING" id="1703345.A3860_37635"/>
<keyword evidence="6" id="KW-0902">Two-component regulatory system</keyword>
<accession>A0A1V9FMA1</accession>
<organism evidence="7 8">
    <name type="scientific">Niastella vici</name>
    <dbReference type="NCBI Taxonomy" id="1703345"/>
    <lineage>
        <taxon>Bacteria</taxon>
        <taxon>Pseudomonadati</taxon>
        <taxon>Bacteroidota</taxon>
        <taxon>Chitinophagia</taxon>
        <taxon>Chitinophagales</taxon>
        <taxon>Chitinophagaceae</taxon>
        <taxon>Niastella</taxon>
    </lineage>
</organism>
<dbReference type="Gene3D" id="3.30.565.10">
    <property type="entry name" value="Histidine kinase-like ATPase, C-terminal domain"/>
    <property type="match status" value="1"/>
</dbReference>
<sequence length="146" mass="15926">MKSLSITLPATPTIAPTGTTNNVSLYQLVDQLMNSFIPLAVNQHSFIINDVKETFQLHADEQVLAFVIGNLLNNAINCSHNACIRIEAESKPEGVQIRVRNNASNYYSTIAHGFSEVVAAARSLGGHINIYNQRHEGTVITFSMAA</sequence>